<dbReference type="InterPro" id="IPR029062">
    <property type="entry name" value="Class_I_gatase-like"/>
</dbReference>
<keyword evidence="4" id="KW-0186">Copper</keyword>
<feature type="domain" description="ThuA-like" evidence="6">
    <location>
        <begin position="51"/>
        <end position="245"/>
    </location>
</feature>
<dbReference type="Gene3D" id="3.40.50.880">
    <property type="match status" value="1"/>
</dbReference>
<feature type="domain" description="Blue (type 1) copper" evidence="5">
    <location>
        <begin position="1063"/>
        <end position="1176"/>
    </location>
</feature>
<comment type="caution">
    <text evidence="8">The sequence shown here is derived from an EMBL/GenBank/DDBJ whole genome shotgun (WGS) entry which is preliminary data.</text>
</comment>
<feature type="domain" description="DUF7133" evidence="7">
    <location>
        <begin position="286"/>
        <end position="663"/>
    </location>
</feature>
<dbReference type="Gene3D" id="1.25.10.10">
    <property type="entry name" value="Leucine-rich Repeat Variant"/>
    <property type="match status" value="1"/>
</dbReference>
<evidence type="ECO:0000259" key="5">
    <source>
        <dbReference type="Pfam" id="PF00127"/>
    </source>
</evidence>
<dbReference type="SUPFAM" id="SSF49503">
    <property type="entry name" value="Cupredoxins"/>
    <property type="match status" value="1"/>
</dbReference>
<keyword evidence="1" id="KW-0813">Transport</keyword>
<keyword evidence="3" id="KW-0249">Electron transport</keyword>
<evidence type="ECO:0000256" key="3">
    <source>
        <dbReference type="ARBA" id="ARBA00022982"/>
    </source>
</evidence>
<dbReference type="SUPFAM" id="SSF63829">
    <property type="entry name" value="Calcium-dependent phosphotriesterase"/>
    <property type="match status" value="1"/>
</dbReference>
<reference evidence="8" key="1">
    <citation type="submission" date="2023-06" db="EMBL/GenBank/DDBJ databases">
        <title>Genomic of Parafulvivirga corallium.</title>
        <authorList>
            <person name="Wang G."/>
        </authorList>
    </citation>
    <scope>NUCLEOTIDE SEQUENCE</scope>
    <source>
        <strain evidence="8">BMA10</strain>
    </source>
</reference>
<sequence>MNPVDPNSVKKSTTKTFPYSIIYLLTLGLLACSSNPGDSIYESEYIQILFLGHDSKHHDSEKYMPMLASALVKHGIHFTYTANPDDLNQENLAKYDGLAIYANHDEITPVQEKALLNYVRDGKGLIAIHCASHCFRNSKSYVDLVGGQFKEHGEGTFTARLTASGKEMIEDLTEFETWDETYVHHQLNPANIVLMERIEGEHKEPWTWINTQEKGRVFYTAYGHNELTWSNKGFHNLLLQGILWAVGDKATEKLTGVNFPEPIYTQAKIPNYEKREPPPKLQSALSAEESMRLTQIPPGFELSLFASEPDIINPIAMNWDERGRLWVIETVDYPNTVRKEDGIGDDRIKICEDTDNDGKADKFTIFAENLNIPTSMVFVNGGIIVSQAPHFLFLKDTDGDDRADHREVIMTGWGTFDTHAGPSNLKYGFDNKIWGTVGYSGYQGEVGGVPTSFRQGIFTFNPDGSNLQQVSKTSNNTWGLGFSEDFNVFASTANNTHSVFLGIDNRYLRDIKGLPDNGSKKIDGHYALHPITQEMRQVDVFGGFTAASGHNLYTARSFPENYWNKVALVCEPTGRLVHHAILEENGSGFKEKDGWNLIASNDNWFGPVHAEVGPDGAVWIADWYNFIIQHNPTPPGFENGDGNAHINPLRDRQHGRIYRLAYKGAKSYKPISLSKNDAESLVEALRNDNLFWRLTAQRLLVERKNIDVVPDLLNLIQDKSVDDIGINAGAIHALWALHGLGILTDQMQEDISAMIATALNHPSPGVRKTAAQVLPKTDKSVKTVIEAGILNDPNKNTQLTAILAVSELPASKEIGQLLYELSLKKEVATDEWLSQAIYIAAIKHKTGFIHAIQDSDAKLIEEIKQGLKTKPQDPWKFDLDISDWESVKIPGFWETTDIGDVDGTIWFRKEVTLSSSSQDQPAMLHLGPIDDSDETWVNEVRIGGHERQPGLFRKYKVPKGILKTGKNVIAIKVIDTGGYGGLSAKPEEVRLTIEKQTIALAGNWHYQIETLKGNSSKPIFNQQNTIAKVFLKNYYMDDSNADGSDYVADWPDNAKVIHIKTIVNEMKFDITSFNVEAGEAVEIRFLNNDFMQHNLLILSQGSLETVGVAADKLAADKDGAEKNYIPDLPEVLHATTLVDPDSEVVLRFIAPNKVGDYPFVCTFPGHWSVMNGIMRVTAGKAQ</sequence>
<dbReference type="CDD" id="cd04233">
    <property type="entry name" value="Auracyanin"/>
    <property type="match status" value="1"/>
</dbReference>
<evidence type="ECO:0000256" key="1">
    <source>
        <dbReference type="ARBA" id="ARBA00022448"/>
    </source>
</evidence>
<dbReference type="InterPro" id="IPR008972">
    <property type="entry name" value="Cupredoxin"/>
</dbReference>
<dbReference type="InterPro" id="IPR008979">
    <property type="entry name" value="Galactose-bd-like_sf"/>
</dbReference>
<dbReference type="EMBL" id="JAUJEA010000004">
    <property type="protein sequence ID" value="MDN5202348.1"/>
    <property type="molecule type" value="Genomic_DNA"/>
</dbReference>
<dbReference type="SUPFAM" id="SSF48371">
    <property type="entry name" value="ARM repeat"/>
    <property type="match status" value="1"/>
</dbReference>
<dbReference type="RefSeq" id="WP_346752373.1">
    <property type="nucleotide sequence ID" value="NZ_JAUJEA010000004.1"/>
</dbReference>
<accession>A0ABT8KPL1</accession>
<dbReference type="SUPFAM" id="SSF49785">
    <property type="entry name" value="Galactose-binding domain-like"/>
    <property type="match status" value="1"/>
</dbReference>
<dbReference type="PROSITE" id="PS00196">
    <property type="entry name" value="COPPER_BLUE"/>
    <property type="match status" value="1"/>
</dbReference>
<dbReference type="InterPro" id="IPR055557">
    <property type="entry name" value="DUF7133"/>
</dbReference>
<dbReference type="PANTHER" id="PTHR33546:SF1">
    <property type="entry name" value="LARGE, MULTIFUNCTIONAL SECRETED PROTEIN"/>
    <property type="match status" value="1"/>
</dbReference>
<proteinExistence type="predicted"/>
<dbReference type="InterPro" id="IPR028871">
    <property type="entry name" value="BlueCu_1_BS"/>
</dbReference>
<keyword evidence="9" id="KW-1185">Reference proteome</keyword>
<gene>
    <name evidence="8" type="ORF">QQ008_13260</name>
</gene>
<evidence type="ECO:0000256" key="2">
    <source>
        <dbReference type="ARBA" id="ARBA00022723"/>
    </source>
</evidence>
<dbReference type="Pfam" id="PF23500">
    <property type="entry name" value="DUF7133"/>
    <property type="match status" value="1"/>
</dbReference>
<evidence type="ECO:0000259" key="7">
    <source>
        <dbReference type="Pfam" id="PF23500"/>
    </source>
</evidence>
<dbReference type="Gene3D" id="2.120.10.30">
    <property type="entry name" value="TolB, C-terminal domain"/>
    <property type="match status" value="1"/>
</dbReference>
<dbReference type="Gene3D" id="2.60.40.420">
    <property type="entry name" value="Cupredoxins - blue copper proteins"/>
    <property type="match status" value="1"/>
</dbReference>
<dbReference type="InterPro" id="IPR029010">
    <property type="entry name" value="ThuA-like"/>
</dbReference>
<dbReference type="Gene3D" id="2.60.120.260">
    <property type="entry name" value="Galactose-binding domain-like"/>
    <property type="match status" value="1"/>
</dbReference>
<protein>
    <submittedName>
        <fullName evidence="8">ThuA domain-containing protein</fullName>
    </submittedName>
</protein>
<name>A0ABT8KPL1_9BACT</name>
<evidence type="ECO:0000313" key="9">
    <source>
        <dbReference type="Proteomes" id="UP001172082"/>
    </source>
</evidence>
<evidence type="ECO:0000313" key="8">
    <source>
        <dbReference type="EMBL" id="MDN5202348.1"/>
    </source>
</evidence>
<dbReference type="InterPro" id="IPR016024">
    <property type="entry name" value="ARM-type_fold"/>
</dbReference>
<organism evidence="8 9">
    <name type="scientific">Splendidivirga corallicola</name>
    <dbReference type="NCBI Taxonomy" id="3051826"/>
    <lineage>
        <taxon>Bacteria</taxon>
        <taxon>Pseudomonadati</taxon>
        <taxon>Bacteroidota</taxon>
        <taxon>Cytophagia</taxon>
        <taxon>Cytophagales</taxon>
        <taxon>Splendidivirgaceae</taxon>
        <taxon>Splendidivirga</taxon>
    </lineage>
</organism>
<dbReference type="Proteomes" id="UP001172082">
    <property type="component" value="Unassembled WGS sequence"/>
</dbReference>
<dbReference type="PANTHER" id="PTHR33546">
    <property type="entry name" value="LARGE, MULTIFUNCTIONAL SECRETED PROTEIN-RELATED"/>
    <property type="match status" value="1"/>
</dbReference>
<evidence type="ECO:0000259" key="6">
    <source>
        <dbReference type="Pfam" id="PF06283"/>
    </source>
</evidence>
<keyword evidence="2" id="KW-0479">Metal-binding</keyword>
<dbReference type="InterPro" id="IPR013428">
    <property type="entry name" value="Membrane-bound_put_N"/>
</dbReference>
<dbReference type="InterPro" id="IPR000923">
    <property type="entry name" value="BlueCu_1"/>
</dbReference>
<dbReference type="InterPro" id="IPR011042">
    <property type="entry name" value="6-blade_b-propeller_TolB-like"/>
</dbReference>
<evidence type="ECO:0000256" key="4">
    <source>
        <dbReference type="ARBA" id="ARBA00023008"/>
    </source>
</evidence>
<dbReference type="Pfam" id="PF06283">
    <property type="entry name" value="ThuA"/>
    <property type="match status" value="1"/>
</dbReference>
<dbReference type="SUPFAM" id="SSF52317">
    <property type="entry name" value="Class I glutamine amidotransferase-like"/>
    <property type="match status" value="1"/>
</dbReference>
<dbReference type="NCBIfam" id="TIGR02604">
    <property type="entry name" value="Piru_Ver_Nterm"/>
    <property type="match status" value="1"/>
</dbReference>
<dbReference type="InterPro" id="IPR011989">
    <property type="entry name" value="ARM-like"/>
</dbReference>
<dbReference type="Pfam" id="PF00127">
    <property type="entry name" value="Copper-bind"/>
    <property type="match status" value="1"/>
</dbReference>